<dbReference type="CDD" id="cd01346">
    <property type="entry name" value="Maltoporin-like"/>
    <property type="match status" value="1"/>
</dbReference>
<dbReference type="InterPro" id="IPR050286">
    <property type="entry name" value="G_neg_Bact_CarbUptk_Porin"/>
</dbReference>
<feature type="chain" id="PRO_5047023997" evidence="10">
    <location>
        <begin position="22"/>
        <end position="430"/>
    </location>
</feature>
<evidence type="ECO:0000256" key="2">
    <source>
        <dbReference type="ARBA" id="ARBA00007055"/>
    </source>
</evidence>
<keyword evidence="7" id="KW-0626">Porin</keyword>
<evidence type="ECO:0000256" key="9">
    <source>
        <dbReference type="ARBA" id="ARBA00023237"/>
    </source>
</evidence>
<protein>
    <submittedName>
        <fullName evidence="11">Maltoporin LamB</fullName>
    </submittedName>
</protein>
<keyword evidence="3" id="KW-0813">Transport</keyword>
<dbReference type="NCBIfam" id="NF006860">
    <property type="entry name" value="PRK09360.1"/>
    <property type="match status" value="1"/>
</dbReference>
<gene>
    <name evidence="11" type="primary">lamB</name>
    <name evidence="11" type="ORF">SNR37_000957</name>
</gene>
<dbReference type="Gene3D" id="2.40.170.10">
    <property type="entry name" value="Porin, LamB type"/>
    <property type="match status" value="1"/>
</dbReference>
<evidence type="ECO:0000256" key="8">
    <source>
        <dbReference type="ARBA" id="ARBA00023136"/>
    </source>
</evidence>
<organism evidence="11 12">
    <name type="scientific">Agarivorans aestuarii</name>
    <dbReference type="NCBI Taxonomy" id="1563703"/>
    <lineage>
        <taxon>Bacteria</taxon>
        <taxon>Pseudomonadati</taxon>
        <taxon>Pseudomonadota</taxon>
        <taxon>Gammaproteobacteria</taxon>
        <taxon>Alteromonadales</taxon>
        <taxon>Alteromonadaceae</taxon>
        <taxon>Agarivorans</taxon>
    </lineage>
</organism>
<evidence type="ECO:0000256" key="6">
    <source>
        <dbReference type="ARBA" id="ARBA00023065"/>
    </source>
</evidence>
<keyword evidence="4" id="KW-1134">Transmembrane beta strand</keyword>
<dbReference type="Pfam" id="PF02264">
    <property type="entry name" value="LamB"/>
    <property type="match status" value="1"/>
</dbReference>
<comment type="subcellular location">
    <subcellularLocation>
        <location evidence="1">Cell outer membrane</location>
        <topology evidence="1">Multi-pass membrane protein</topology>
    </subcellularLocation>
</comment>
<keyword evidence="9" id="KW-0998">Cell outer membrane</keyword>
<evidence type="ECO:0000256" key="3">
    <source>
        <dbReference type="ARBA" id="ARBA00022448"/>
    </source>
</evidence>
<comment type="similarity">
    <text evidence="2">Belongs to the porin LamB (TC 1.B.3) family.</text>
</comment>
<keyword evidence="6" id="KW-0406">Ion transport</keyword>
<keyword evidence="5" id="KW-0812">Transmembrane</keyword>
<feature type="signal peptide" evidence="10">
    <location>
        <begin position="1"/>
        <end position="21"/>
    </location>
</feature>
<keyword evidence="8" id="KW-0472">Membrane</keyword>
<evidence type="ECO:0000256" key="1">
    <source>
        <dbReference type="ARBA" id="ARBA00004571"/>
    </source>
</evidence>
<dbReference type="EMBL" id="JAYDYW010000014">
    <property type="protein sequence ID" value="MEE1675631.1"/>
    <property type="molecule type" value="Genomic_DNA"/>
</dbReference>
<dbReference type="Proteomes" id="UP001310248">
    <property type="component" value="Unassembled WGS sequence"/>
</dbReference>
<sequence>MKLKTLSIAVASAAMSTQAIAATPEFNGYMRSGIGATGSGGEQMCFQADGSPYKHRLGNECETYAEIALSAPLYEEGNKAMGVHTLLAHSVDQRNDWEESPSAVREMYVSGQNMVESFEGSNLWAGKRFYQRRDVHQIDYYYLANAGAGAGIENIDVGFAKLSAAWVRNTSEALFDANIAGSGKTMADFSGNNLDLRLDGISTNSNGELSLVGIYGMYSEAADQDFNVENQKDNGVFVMAEHTQGDFFGGFNKFSVSYATDAMAGIGASGQLRGFGYENTADEGDDPNYRTDSNEGSWYRLMNWGVVDLGESTAMSYVINYENYDKDDNKGSTLFTVGVRPQYNWSNNLSTILDLGYDVVEFQDAAKATGSEDNKLAKVTIAQQWQAGPNVFARPALRAFATYAKSDQYISRDSSSKDEVTFGFQAEAWW</sequence>
<evidence type="ECO:0000256" key="4">
    <source>
        <dbReference type="ARBA" id="ARBA00022452"/>
    </source>
</evidence>
<evidence type="ECO:0000256" key="10">
    <source>
        <dbReference type="SAM" id="SignalP"/>
    </source>
</evidence>
<evidence type="ECO:0000256" key="5">
    <source>
        <dbReference type="ARBA" id="ARBA00022692"/>
    </source>
</evidence>
<dbReference type="SUPFAM" id="SSF56935">
    <property type="entry name" value="Porins"/>
    <property type="match status" value="1"/>
</dbReference>
<comment type="caution">
    <text evidence="11">The sequence shown here is derived from an EMBL/GenBank/DDBJ whole genome shotgun (WGS) entry which is preliminary data.</text>
</comment>
<accession>A0ABU7G8F7</accession>
<proteinExistence type="inferred from homology"/>
<keyword evidence="12" id="KW-1185">Reference proteome</keyword>
<dbReference type="PANTHER" id="PTHR38762:SF1">
    <property type="entry name" value="CRYPTIC OUTER MEMBRANE PORIN BGLH-RELATED"/>
    <property type="match status" value="1"/>
</dbReference>
<dbReference type="PANTHER" id="PTHR38762">
    <property type="entry name" value="CRYPTIC OUTER MEMBRANE PORIN BGLH-RELATED"/>
    <property type="match status" value="1"/>
</dbReference>
<evidence type="ECO:0000313" key="12">
    <source>
        <dbReference type="Proteomes" id="UP001310248"/>
    </source>
</evidence>
<evidence type="ECO:0000256" key="7">
    <source>
        <dbReference type="ARBA" id="ARBA00023114"/>
    </source>
</evidence>
<dbReference type="RefSeq" id="WP_329776464.1">
    <property type="nucleotide sequence ID" value="NZ_JAYDYW010000014.1"/>
</dbReference>
<dbReference type="InterPro" id="IPR036998">
    <property type="entry name" value="Porin_LamB_sf"/>
</dbReference>
<name>A0ABU7G8F7_9ALTE</name>
<reference evidence="12" key="1">
    <citation type="submission" date="2023-07" db="EMBL/GenBank/DDBJ databases">
        <title>Draft genome sequence of Agarivorans aestuarii strain ZMCS4, a CAZymes producing bacteria isolated from the marine brown algae Clodostephus spongiosus.</title>
        <authorList>
            <person name="Lorente B."/>
            <person name="Cabral C."/>
            <person name="Frias J."/>
            <person name="Faria J."/>
            <person name="Toubarro D."/>
        </authorList>
    </citation>
    <scope>NUCLEOTIDE SEQUENCE [LARGE SCALE GENOMIC DNA]</scope>
    <source>
        <strain evidence="12">ZMCS4</strain>
    </source>
</reference>
<keyword evidence="10" id="KW-0732">Signal</keyword>
<dbReference type="InterPro" id="IPR003192">
    <property type="entry name" value="Porin_LamB"/>
</dbReference>
<evidence type="ECO:0000313" key="11">
    <source>
        <dbReference type="EMBL" id="MEE1675631.1"/>
    </source>
</evidence>
<reference evidence="11 12" key="2">
    <citation type="submission" date="2023-12" db="EMBL/GenBank/DDBJ databases">
        <authorList>
            <consortium name="Cladostephus spongiosus"/>
            <person name="Lorente B."/>
            <person name="Cabral C."/>
            <person name="Frias J."/>
            <person name="Faria J."/>
            <person name="Toubarro D."/>
        </authorList>
    </citation>
    <scope>NUCLEOTIDE SEQUENCE [LARGE SCALE GENOMIC DNA]</scope>
    <source>
        <strain evidence="11 12">ZMCS4</strain>
    </source>
</reference>